<evidence type="ECO:0000259" key="2">
    <source>
        <dbReference type="SMART" id="SM01214"/>
    </source>
</evidence>
<dbReference type="InterPro" id="IPR019441">
    <property type="entry name" value="FMP27/BLTP2/Hobbit_GFWDK_RBG"/>
</dbReference>
<dbReference type="PANTHER" id="PTHR15678">
    <property type="entry name" value="ANTIGEN MLAA-22-RELATED"/>
    <property type="match status" value="1"/>
</dbReference>
<feature type="compositionally biased region" description="Basic and acidic residues" evidence="1">
    <location>
        <begin position="1820"/>
        <end position="1830"/>
    </location>
</feature>
<feature type="compositionally biased region" description="Basic and acidic residues" evidence="1">
    <location>
        <begin position="2447"/>
        <end position="2486"/>
    </location>
</feature>
<dbReference type="Pfam" id="PF10344">
    <property type="entry name" value="Hobbit"/>
    <property type="match status" value="1"/>
</dbReference>
<feature type="compositionally biased region" description="Polar residues" evidence="1">
    <location>
        <begin position="2665"/>
        <end position="2676"/>
    </location>
</feature>
<dbReference type="InterPro" id="IPR045167">
    <property type="entry name" value="Hobbit"/>
</dbReference>
<evidence type="ECO:0000256" key="1">
    <source>
        <dbReference type="SAM" id="MobiDB-lite"/>
    </source>
</evidence>
<protein>
    <submittedName>
        <fullName evidence="3">Similar to HYPERSENSITIVE TO PI STARVATION 4</fullName>
    </submittedName>
</protein>
<feature type="region of interest" description="Disordered" evidence="1">
    <location>
        <begin position="1797"/>
        <end position="1880"/>
    </location>
</feature>
<name>A0A7J0DWM9_9ERIC</name>
<feature type="domain" description="FMP27/BLTP2/Hobbit GFWDK motif-containing RBG unit" evidence="2">
    <location>
        <begin position="1225"/>
        <end position="1374"/>
    </location>
</feature>
<comment type="caution">
    <text evidence="3">The sequence shown here is derived from an EMBL/GenBank/DDBJ whole genome shotgun (WGS) entry which is preliminary data.</text>
</comment>
<feature type="region of interest" description="Disordered" evidence="1">
    <location>
        <begin position="2434"/>
        <end position="2486"/>
    </location>
</feature>
<dbReference type="OrthoDB" id="1562405at2759"/>
<dbReference type="PANTHER" id="PTHR15678:SF6">
    <property type="entry name" value="BRIDGE-LIKE LIPID TRANSFER PROTEIN FAMILY MEMBER 2"/>
    <property type="match status" value="1"/>
</dbReference>
<organism evidence="3 4">
    <name type="scientific">Actinidia rufa</name>
    <dbReference type="NCBI Taxonomy" id="165716"/>
    <lineage>
        <taxon>Eukaryota</taxon>
        <taxon>Viridiplantae</taxon>
        <taxon>Streptophyta</taxon>
        <taxon>Embryophyta</taxon>
        <taxon>Tracheophyta</taxon>
        <taxon>Spermatophyta</taxon>
        <taxon>Magnoliopsida</taxon>
        <taxon>eudicotyledons</taxon>
        <taxon>Gunneridae</taxon>
        <taxon>Pentapetalae</taxon>
        <taxon>asterids</taxon>
        <taxon>Ericales</taxon>
        <taxon>Actinidiaceae</taxon>
        <taxon>Actinidia</taxon>
    </lineage>
</organism>
<feature type="region of interest" description="Disordered" evidence="1">
    <location>
        <begin position="1736"/>
        <end position="1757"/>
    </location>
</feature>
<gene>
    <name evidence="3" type="ORF">Acr_00g0088350</name>
</gene>
<accession>A0A7J0DWM9</accession>
<feature type="compositionally biased region" description="Basic residues" evidence="1">
    <location>
        <begin position="2649"/>
        <end position="2661"/>
    </location>
</feature>
<feature type="region of interest" description="Disordered" evidence="1">
    <location>
        <begin position="2324"/>
        <end position="2385"/>
    </location>
</feature>
<proteinExistence type="predicted"/>
<feature type="region of interest" description="Disordered" evidence="1">
    <location>
        <begin position="2539"/>
        <end position="2586"/>
    </location>
</feature>
<keyword evidence="4" id="KW-1185">Reference proteome</keyword>
<feature type="region of interest" description="Disordered" evidence="1">
    <location>
        <begin position="2649"/>
        <end position="2700"/>
    </location>
</feature>
<sequence length="2700" mass="302292">MAFAATSGSRPGNRHICFHCGALGHTKNLCFKLHPEFREKYFGSKGKAISRTAAIAEITPNYAAPGVTQLHKSQHQGDVARVQDPLTLWFASRLVAWILSRIMGASVGFRIGGWKCLRDVVIKFKKGAVESVSVGEIRLGLRQSLVKLGVGFISRDPKLQVLICDLEVVVRPSTNKSAQKSRSRRSRTPGRGKWMVVANVARFLSVSITELVVKMPKATIEVKELRVGISKDGGSKLALFVKLHLLPIVVHLGEPQICCDQSSNFNHGGYTSASHSSFASMEGTSAPFCCEELSLSSEFGHDREAGVVVKNVEITSGEVTLNLNEELFLKKKSSSETFSHTANVVESNVESSTARKPQKKQTLLSVTKYASMIPEKLSFNLPKLDVKFVYRLHHLVVQNSITGIQLKSFKSPSIEDVGESTRLDILMDFSEIHLFREACISVVEILKLDVVSSTYIPLQPTTPIRSEIDFKLAGTQCNVMMSRLKPWIQLQSSKKKKMVLQDGSPNPEMLRSTKPKVIMWTCTVSAPEMTIVLYDKRDSPLYHGCSQSSHAFANNISSRGTSVHMELGELNVHMADEYQECIKDSLFGVETNIGSLMHIGKIILDWGKKDTESLEEDGPKNKLVLSADVTGMGIFLTLKRVQSLISTALSFKSLLKSLSASSKRSPQSRGGHSSKPTGKGIQLVKFNLEKCTVNFRSDVGLENTVIADPKRVNYGSQGGRVIISVLADGTPRTAKITSTISDECKELKYSISLDIFHFSLYMNKEKQSTQVELERARSIYQEYVDDKPGTKVALFDMQNAKYVRRSGGLKEVVICSLFSATDITVRWEPDVHLALCELLLHVKLLVHNQKLQGLNENHMEDTSCARGNEQEIDNSMESVQYEKQNKKRESLFAIDVEMLIIAAEVGDGVDATVQVQSIFSENASIGVLLEGLMLSFNEARVFRSSRIQISRIPNVSSASSDTKLEGATTWDWVIQGLAIHICMPYRLQLRAIDDSIEDMLRALKLVTTAKTKLIFPMKKESAKPKKPSSTKFGCVKACIRKLTVDIEEEPLQGWLDEHYQLMKNEACELAVRLKFLDDFISKGNQCPGTAEIKDSTHEGKIVYNGEEIDVQDTSAVHKMEEEIYKKSFRSYYKACQILVLSEGSGACRKGFQAGFRPSTDRTSLLSISATELDVSLTKIVGGDAGMIEVIQKLDPVSREYNIPFSRLYGSNILLRTGSLAVQLRNYTFPLFSATNGSCKGRVVLAQQATSIQPQIYQNVFIGRWRKVCMLRSASGTTPPIKTYFDLPLHFQKAEIGFGVGFEPSFADISYAFTVALRRANLSKRNPNGTDIQPPKKERSLPWWDDMRNYIHGNITLFMSETRWTVLATTDPYEKSDKLQIVSGHMEIQQSDGRIFVSAKDFKILLSSMETLLNNCSLKLPPGTSSALIEAPAFTLEVTMEWECDSGNPMNHYLFALPNEGVPREKVFDPFRSTSFSLRWDFSLRPSLPSCENESQSSFKGDDSVLDGAAYGTTYRSENVSIESPTVIVGAHDLAWLIKFWNMNYLPPHKLRTFSRWPRCGVPRVARSGNLSLDKVMTEFMLRIDATPTCIRNMPMYDDDPAKGLTFKMTKLKYELCYGRGKQKYTFECKRDPLDLVYQGLDLHVPKAYLNKEDCMSVSKVIPMTRKNSKSATTDRTTTEKCGFMSDNTEKHRDDGFLLSSDYFTIRRQAPKADPARLLAWQEAGRRNLEITYVRSEFENGSESDEHTRSDPSDDDGYNVVIADNCQRIFVYGLKLLWTIENRDAVWSWVGGISKAFEPQKPSPSRQYAQRKLHENNQVVDRPERPQDDMSKTPSINQGASSPSQFAETSGSLSSPPHAVKLERSSSDAVAKNGSNDDFEEEGTRHFMVNIIEPQFNLHSKEANGRFLLAAVSGRVLARSFHSVLPIGYEMIEQALGSGSVHAPECQPAMTWNRMEFSVMLEHVQAHVAPTDVDPGAGLQWLPKIHRSSPKVKRTGALLERVFMPCDMYFRYTRHKGGPADVKMKPLKELTFNSCNITATMTSRQFQVMLDVLTNLLFARLPKPRKSSLSYAAEDDEDVEEEADEVVPDGVKEVEQARIELETKERGQKLVLNDIRKLSSYGDTTGDICLEKEGELWMITGGRFTLVHRLKKELGNAKKLRKAASSSLRMALEKAVQLRLMEKEKNKTPSSAMRISMQINKVVWSMLADGKTFAEAEINDMIYGFDRDYKDFGVARFTTKYFVVRNCLPNAKFDMILSPWNPPPEWGKKLMLRVDAKQGAPKDGNSPIENFQVEIYPLKIHLTETLYHMIWGYFFPEEEQDSQRRREAWTASTTVGSKRGKKGSNTHEASASSSHLTKDSEVSSKSSTSSVFLTSGTNPSSLPADSLQNLKANSVCGSTPELRRSSSFDRTWEENVAESVANELVNQVHSSSISSSISGALGIEQQDEPTKSKSKEKKLVKPSRSSHEEKKVGKAQDEKRSRPRKMREFHNIKISQVELLVTYEGPPLSVTELRLLMDTFHRVDFTGTWRRLFSRGKKFKDKAHSQKESSGAGVPDIDLNFSDSDGERGSAGKSGQHPISWAKRPSDGAGDRFVTSIKGLFNSQRRKAKAFVLRTMRGEAENEFNGDWSESDVEFSPFARQLTITKAKKLIRRHTKKFRSRGQKGVPSSQPKESLPSSPREATPYESESSRGSSPCEDFHE</sequence>
<evidence type="ECO:0000313" key="4">
    <source>
        <dbReference type="Proteomes" id="UP000585474"/>
    </source>
</evidence>
<feature type="compositionally biased region" description="Polar residues" evidence="1">
    <location>
        <begin position="2345"/>
        <end position="2354"/>
    </location>
</feature>
<feature type="compositionally biased region" description="Low complexity" evidence="1">
    <location>
        <begin position="2362"/>
        <end position="2376"/>
    </location>
</feature>
<reference evidence="4" key="1">
    <citation type="submission" date="2019-07" db="EMBL/GenBank/DDBJ databases">
        <title>De Novo Assembly of kiwifruit Actinidia rufa.</title>
        <authorList>
            <person name="Sugita-Konishi S."/>
            <person name="Sato K."/>
            <person name="Mori E."/>
            <person name="Abe Y."/>
            <person name="Kisaki G."/>
            <person name="Hamano K."/>
            <person name="Suezawa K."/>
            <person name="Otani M."/>
            <person name="Fukuda T."/>
            <person name="Manabe T."/>
            <person name="Gomi K."/>
            <person name="Tabuchi M."/>
            <person name="Akimitsu K."/>
            <person name="Kataoka I."/>
        </authorList>
    </citation>
    <scope>NUCLEOTIDE SEQUENCE [LARGE SCALE GENOMIC DNA]</scope>
    <source>
        <strain evidence="4">cv. Fuchu</strain>
    </source>
</reference>
<dbReference type="SMART" id="SM01214">
    <property type="entry name" value="Fmp27_GFWDK"/>
    <property type="match status" value="1"/>
</dbReference>
<dbReference type="Proteomes" id="UP000585474">
    <property type="component" value="Unassembled WGS sequence"/>
</dbReference>
<dbReference type="EMBL" id="BJWL01000432">
    <property type="protein sequence ID" value="GFS44092.1"/>
    <property type="molecule type" value="Genomic_DNA"/>
</dbReference>
<evidence type="ECO:0000313" key="3">
    <source>
        <dbReference type="EMBL" id="GFS44092.1"/>
    </source>
</evidence>
<feature type="compositionally biased region" description="Polar residues" evidence="1">
    <location>
        <begin position="1831"/>
        <end position="1854"/>
    </location>
</feature>